<dbReference type="FunFam" id="3.40.605.10:FF:000007">
    <property type="entry name" value="NAD/NADP-dependent betaine aldehyde dehydrogenase"/>
    <property type="match status" value="1"/>
</dbReference>
<accession>A0A2A7MS31</accession>
<dbReference type="Gene3D" id="3.40.605.10">
    <property type="entry name" value="Aldehyde Dehydrogenase, Chain A, domain 1"/>
    <property type="match status" value="1"/>
</dbReference>
<keyword evidence="2 6" id="KW-0560">Oxidoreductase</keyword>
<dbReference type="InterPro" id="IPR015590">
    <property type="entry name" value="Aldehyde_DH_dom"/>
</dbReference>
<evidence type="ECO:0000256" key="4">
    <source>
        <dbReference type="ARBA" id="ARBA00049194"/>
    </source>
</evidence>
<dbReference type="InterPro" id="IPR016160">
    <property type="entry name" value="Ald_DH_CS_CYS"/>
</dbReference>
<reference evidence="8 9" key="1">
    <citation type="submission" date="2017-10" db="EMBL/GenBank/DDBJ databases">
        <title>The new phylogeny of genus Mycobacterium.</title>
        <authorList>
            <person name="Tortoli E."/>
            <person name="Trovato A."/>
            <person name="Cirillo D.M."/>
        </authorList>
    </citation>
    <scope>NUCLEOTIDE SEQUENCE [LARGE SCALE GENOMIC DNA]</scope>
    <source>
        <strain evidence="8 9">CCUG37673</strain>
    </source>
</reference>
<dbReference type="PANTHER" id="PTHR42804:SF1">
    <property type="entry name" value="ALDEHYDE DEHYDROGENASE-RELATED"/>
    <property type="match status" value="1"/>
</dbReference>
<comment type="caution">
    <text evidence="8">The sequence shown here is derived from an EMBL/GenBank/DDBJ whole genome shotgun (WGS) entry which is preliminary data.</text>
</comment>
<organism evidence="8 9">
    <name type="scientific">Mycolicibacterium agri</name>
    <name type="common">Mycobacterium agri</name>
    <dbReference type="NCBI Taxonomy" id="36811"/>
    <lineage>
        <taxon>Bacteria</taxon>
        <taxon>Bacillati</taxon>
        <taxon>Actinomycetota</taxon>
        <taxon>Actinomycetes</taxon>
        <taxon>Mycobacteriales</taxon>
        <taxon>Mycobacteriaceae</taxon>
        <taxon>Mycolicibacterium</taxon>
    </lineage>
</organism>
<evidence type="ECO:0000256" key="2">
    <source>
        <dbReference type="ARBA" id="ARBA00023002"/>
    </source>
</evidence>
<dbReference type="EMBL" id="PDCP01000069">
    <property type="protein sequence ID" value="PEG34317.1"/>
    <property type="molecule type" value="Genomic_DNA"/>
</dbReference>
<evidence type="ECO:0000256" key="3">
    <source>
        <dbReference type="ARBA" id="ARBA00024226"/>
    </source>
</evidence>
<dbReference type="SUPFAM" id="SSF53720">
    <property type="entry name" value="ALDH-like"/>
    <property type="match status" value="1"/>
</dbReference>
<dbReference type="AlphaFoldDB" id="A0A2A7MS31"/>
<comment type="catalytic activity">
    <reaction evidence="4">
        <text>an aldehyde + NAD(+) + H2O = a carboxylate + NADH + 2 H(+)</text>
        <dbReference type="Rhea" id="RHEA:16185"/>
        <dbReference type="ChEBI" id="CHEBI:15377"/>
        <dbReference type="ChEBI" id="CHEBI:15378"/>
        <dbReference type="ChEBI" id="CHEBI:17478"/>
        <dbReference type="ChEBI" id="CHEBI:29067"/>
        <dbReference type="ChEBI" id="CHEBI:57540"/>
        <dbReference type="ChEBI" id="CHEBI:57945"/>
        <dbReference type="EC" id="1.2.1.3"/>
    </reaction>
</comment>
<dbReference type="FunFam" id="3.40.309.10:FF:000012">
    <property type="entry name" value="Betaine aldehyde dehydrogenase"/>
    <property type="match status" value="1"/>
</dbReference>
<dbReference type="PROSITE" id="PS00687">
    <property type="entry name" value="ALDEHYDE_DEHYDR_GLU"/>
    <property type="match status" value="1"/>
</dbReference>
<dbReference type="Pfam" id="PF00171">
    <property type="entry name" value="Aldedh"/>
    <property type="match status" value="1"/>
</dbReference>
<name>A0A2A7MS31_MYCAG</name>
<dbReference type="InterPro" id="IPR016163">
    <property type="entry name" value="Ald_DH_C"/>
</dbReference>
<dbReference type="PROSITE" id="PS00070">
    <property type="entry name" value="ALDEHYDE_DEHYDR_CYS"/>
    <property type="match status" value="1"/>
</dbReference>
<dbReference type="RefSeq" id="WP_097943054.1">
    <property type="nucleotide sequence ID" value="NZ_BLKS01000001.1"/>
</dbReference>
<evidence type="ECO:0000313" key="9">
    <source>
        <dbReference type="Proteomes" id="UP000220914"/>
    </source>
</evidence>
<dbReference type="InterPro" id="IPR029510">
    <property type="entry name" value="Ald_DH_CS_GLU"/>
</dbReference>
<feature type="active site" evidence="5">
    <location>
        <position position="252"/>
    </location>
</feature>
<evidence type="ECO:0000313" key="8">
    <source>
        <dbReference type="EMBL" id="PEG34317.1"/>
    </source>
</evidence>
<gene>
    <name evidence="8" type="ORF">CQY20_26280</name>
</gene>
<comment type="similarity">
    <text evidence="1 6">Belongs to the aldehyde dehydrogenase family.</text>
</comment>
<dbReference type="Gene3D" id="3.40.309.10">
    <property type="entry name" value="Aldehyde Dehydrogenase, Chain A, domain 2"/>
    <property type="match status" value="1"/>
</dbReference>
<keyword evidence="9" id="KW-1185">Reference proteome</keyword>
<dbReference type="PANTHER" id="PTHR42804">
    <property type="entry name" value="ALDEHYDE DEHYDROGENASE"/>
    <property type="match status" value="1"/>
</dbReference>
<feature type="domain" description="Aldehyde dehydrogenase" evidence="7">
    <location>
        <begin position="15"/>
        <end position="474"/>
    </location>
</feature>
<evidence type="ECO:0000256" key="5">
    <source>
        <dbReference type="PROSITE-ProRule" id="PRU10007"/>
    </source>
</evidence>
<dbReference type="InterPro" id="IPR016161">
    <property type="entry name" value="Ald_DH/histidinol_DH"/>
</dbReference>
<protein>
    <recommendedName>
        <fullName evidence="3">aldehyde dehydrogenase (NAD(+))</fullName>
        <ecNumber evidence="3">1.2.1.3</ecNumber>
    </recommendedName>
</protein>
<dbReference type="OrthoDB" id="6882680at2"/>
<evidence type="ECO:0000256" key="6">
    <source>
        <dbReference type="RuleBase" id="RU003345"/>
    </source>
</evidence>
<proteinExistence type="inferred from homology"/>
<sequence>MRSLFYDQLLIGNRWCQPATAQRISVISPHTEEPIGETPAAGPQDVDRAVQAARTAFDKGPWPGLPVSERMEKVERLAAVYAEHADAMADLITAEMGSPRAFSRLGQANGALSQMYLTLATAKEFDWVERRQGLFGDVLVRRAPVGVVGAIVPWNVPQVLIMPKLIPALIAGCAVVVKPAPETPLDAMWLAEMLADLDLPEGVVSIVPGGPQAGESLVRHPGVDKVAFTGSSATGRRIAALCGEQLKRVSLELGGKSAAIILDDADIDHTVNHLKMAGLMNNGQACVAQTRILVSERRHDEVVDALADMMSSLQVGDPADEATDIGPLVTQRQQHRVMNYIRSGIDEGAKAVVGGAERPRGRGWYVQPTLFTDATNDMKIAREEIFGPVLTVLTYTDEADAIRIANDSDYGLAGSVWTADVAHGLDVAAQIRTGTYGINMYQLDTSAPFGGFKQSGIGREFGPEGLAQYVEIQSTVTAGPLPAN</sequence>
<dbReference type="GO" id="GO:0004029">
    <property type="term" value="F:aldehyde dehydrogenase (NAD+) activity"/>
    <property type="evidence" value="ECO:0007669"/>
    <property type="project" value="UniProtKB-EC"/>
</dbReference>
<dbReference type="Proteomes" id="UP000220914">
    <property type="component" value="Unassembled WGS sequence"/>
</dbReference>
<dbReference type="EC" id="1.2.1.3" evidence="3"/>
<dbReference type="CDD" id="cd07139">
    <property type="entry name" value="ALDH_AldA-Rv0768"/>
    <property type="match status" value="1"/>
</dbReference>
<evidence type="ECO:0000256" key="1">
    <source>
        <dbReference type="ARBA" id="ARBA00009986"/>
    </source>
</evidence>
<evidence type="ECO:0000259" key="7">
    <source>
        <dbReference type="Pfam" id="PF00171"/>
    </source>
</evidence>
<dbReference type="InterPro" id="IPR016162">
    <property type="entry name" value="Ald_DH_N"/>
</dbReference>